<feature type="transmembrane region" description="Helical" evidence="9">
    <location>
        <begin position="255"/>
        <end position="278"/>
    </location>
</feature>
<feature type="transmembrane region" description="Helical" evidence="9">
    <location>
        <begin position="79"/>
        <end position="100"/>
    </location>
</feature>
<evidence type="ECO:0000256" key="9">
    <source>
        <dbReference type="RuleBase" id="RU361157"/>
    </source>
</evidence>
<evidence type="ECO:0000256" key="2">
    <source>
        <dbReference type="ARBA" id="ARBA00007783"/>
    </source>
</evidence>
<gene>
    <name evidence="11" type="ORF">KV396_12270</name>
</gene>
<sequence length="289" mass="32533">MAGTFVDVSEYDRPGRGGGILDVFRWHYLLRVLIRKGTATRYRNSTLGWIWSYVKPGSQFLIYYFIMGIVLQNHRLDNYAVYLFSGIVMVNLFNEAFGNATNSIVDNRALVRKIYMPRELFPVAAIVGAIVHFLPQLAILLVVCLLMGWVPTVMGLVGAVLGFLLILAFSLGLGLLFSGLNVRYRDAQNFVDLIKMFSTWTSPVLYSWILIAEALRNYPWASFLYTANPITIAVELFHVAFWEPTVSDPQGLPDFFGWAALAAVGVTIATLLIGQAVFRHYERTFAQDL</sequence>
<comment type="subcellular location">
    <subcellularLocation>
        <location evidence="1">Cell inner membrane</location>
        <topology evidence="1">Multi-pass membrane protein</topology>
    </subcellularLocation>
    <subcellularLocation>
        <location evidence="9">Cell membrane</location>
        <topology evidence="9">Multi-pass membrane protein</topology>
    </subcellularLocation>
</comment>
<evidence type="ECO:0000313" key="12">
    <source>
        <dbReference type="Proteomes" id="UP000831963"/>
    </source>
</evidence>
<dbReference type="PANTHER" id="PTHR30413">
    <property type="entry name" value="INNER MEMBRANE TRANSPORT PERMEASE"/>
    <property type="match status" value="1"/>
</dbReference>
<evidence type="ECO:0000256" key="7">
    <source>
        <dbReference type="ARBA" id="ARBA00022989"/>
    </source>
</evidence>
<evidence type="ECO:0000259" key="10">
    <source>
        <dbReference type="PROSITE" id="PS51012"/>
    </source>
</evidence>
<feature type="transmembrane region" description="Helical" evidence="9">
    <location>
        <begin position="156"/>
        <end position="178"/>
    </location>
</feature>
<keyword evidence="4 9" id="KW-1003">Cell membrane</keyword>
<dbReference type="InterPro" id="IPR047817">
    <property type="entry name" value="ABC2_TM_bact-type"/>
</dbReference>
<evidence type="ECO:0000313" key="11">
    <source>
        <dbReference type="EMBL" id="UPL15204.1"/>
    </source>
</evidence>
<keyword evidence="3 9" id="KW-0813">Transport</keyword>
<organism evidence="11 12">
    <name type="scientific">Microbacterium galbinum</name>
    <dbReference type="NCBI Taxonomy" id="2851646"/>
    <lineage>
        <taxon>Bacteria</taxon>
        <taxon>Bacillati</taxon>
        <taxon>Actinomycetota</taxon>
        <taxon>Actinomycetes</taxon>
        <taxon>Micrococcales</taxon>
        <taxon>Microbacteriaceae</taxon>
        <taxon>Microbacterium</taxon>
    </lineage>
</organism>
<accession>A0ABY4IRC3</accession>
<reference evidence="11 12" key="1">
    <citation type="submission" date="2021-06" db="EMBL/GenBank/DDBJ databases">
        <title>Genome-based taxonomic framework of Microbacterium strains isolated from marine environment, the description of four new species and reclassification of four preexisting species.</title>
        <authorList>
            <person name="Lee S.D."/>
            <person name="Kim S.-M."/>
            <person name="Byeon Y.-S."/>
            <person name="Yang H.L."/>
            <person name="Kim I.S."/>
        </authorList>
    </citation>
    <scope>NUCLEOTIDE SEQUENCE [LARGE SCALE GENOMIC DNA]</scope>
    <source>
        <strain evidence="11 12">SSW1-36</strain>
    </source>
</reference>
<keyword evidence="12" id="KW-1185">Reference proteome</keyword>
<dbReference type="PROSITE" id="PS51012">
    <property type="entry name" value="ABC_TM2"/>
    <property type="match status" value="1"/>
</dbReference>
<name>A0ABY4IRC3_9MICO</name>
<dbReference type="PANTHER" id="PTHR30413:SF8">
    <property type="entry name" value="TRANSPORT PERMEASE PROTEIN"/>
    <property type="match status" value="1"/>
</dbReference>
<dbReference type="Pfam" id="PF01061">
    <property type="entry name" value="ABC2_membrane"/>
    <property type="match status" value="1"/>
</dbReference>
<keyword evidence="8 9" id="KW-0472">Membrane</keyword>
<keyword evidence="7 9" id="KW-1133">Transmembrane helix</keyword>
<feature type="domain" description="ABC transmembrane type-2" evidence="10">
    <location>
        <begin position="47"/>
        <end position="281"/>
    </location>
</feature>
<dbReference type="EMBL" id="CP078077">
    <property type="protein sequence ID" value="UPL15204.1"/>
    <property type="molecule type" value="Genomic_DNA"/>
</dbReference>
<evidence type="ECO:0000256" key="5">
    <source>
        <dbReference type="ARBA" id="ARBA00022519"/>
    </source>
</evidence>
<keyword evidence="5" id="KW-0997">Cell inner membrane</keyword>
<comment type="similarity">
    <text evidence="2 9">Belongs to the ABC-2 integral membrane protein family.</text>
</comment>
<feature type="transmembrane region" description="Helical" evidence="9">
    <location>
        <begin position="120"/>
        <end position="150"/>
    </location>
</feature>
<evidence type="ECO:0000256" key="4">
    <source>
        <dbReference type="ARBA" id="ARBA00022475"/>
    </source>
</evidence>
<feature type="transmembrane region" description="Helical" evidence="9">
    <location>
        <begin position="46"/>
        <end position="67"/>
    </location>
</feature>
<proteinExistence type="inferred from homology"/>
<evidence type="ECO:0000256" key="6">
    <source>
        <dbReference type="ARBA" id="ARBA00022692"/>
    </source>
</evidence>
<dbReference type="InterPro" id="IPR013525">
    <property type="entry name" value="ABC2_TM"/>
</dbReference>
<evidence type="ECO:0000256" key="1">
    <source>
        <dbReference type="ARBA" id="ARBA00004429"/>
    </source>
</evidence>
<evidence type="ECO:0000256" key="3">
    <source>
        <dbReference type="ARBA" id="ARBA00022448"/>
    </source>
</evidence>
<protein>
    <recommendedName>
        <fullName evidence="9">Transport permease protein</fullName>
    </recommendedName>
</protein>
<dbReference type="Proteomes" id="UP000831963">
    <property type="component" value="Chromosome"/>
</dbReference>
<keyword evidence="6 9" id="KW-0812">Transmembrane</keyword>
<evidence type="ECO:0000256" key="8">
    <source>
        <dbReference type="ARBA" id="ARBA00023136"/>
    </source>
</evidence>
<dbReference type="RefSeq" id="WP_247955895.1">
    <property type="nucleotide sequence ID" value="NZ_CP078077.1"/>
</dbReference>
<feature type="transmembrane region" description="Helical" evidence="9">
    <location>
        <begin position="190"/>
        <end position="211"/>
    </location>
</feature>